<dbReference type="SUPFAM" id="SSF56300">
    <property type="entry name" value="Metallo-dependent phosphatases"/>
    <property type="match status" value="1"/>
</dbReference>
<feature type="domain" description="Calcineurin-like phosphoesterase" evidence="6">
    <location>
        <begin position="4"/>
        <end position="138"/>
    </location>
</feature>
<dbReference type="PIRSF" id="PIRSF000903">
    <property type="entry name" value="B5n-ttraPtase_sm"/>
    <property type="match status" value="1"/>
</dbReference>
<dbReference type="NCBIfam" id="NF001204">
    <property type="entry name" value="PRK00166.1"/>
    <property type="match status" value="1"/>
</dbReference>
<comment type="function">
    <text evidence="1 5">Hydrolyzes diadenosine 5',5'''-P1,P4-tetraphosphate to yield ADP.</text>
</comment>
<dbReference type="Pfam" id="PF00149">
    <property type="entry name" value="Metallophos"/>
    <property type="match status" value="1"/>
</dbReference>
<dbReference type="CDD" id="cd07422">
    <property type="entry name" value="MPP_ApaH"/>
    <property type="match status" value="1"/>
</dbReference>
<dbReference type="NCBIfam" id="TIGR00668">
    <property type="entry name" value="apaH"/>
    <property type="match status" value="1"/>
</dbReference>
<organism evidence="7 8">
    <name type="scientific">Thalassolituus maritimus</name>
    <dbReference type="NCBI Taxonomy" id="484498"/>
    <lineage>
        <taxon>Bacteria</taxon>
        <taxon>Pseudomonadati</taxon>
        <taxon>Pseudomonadota</taxon>
        <taxon>Gammaproteobacteria</taxon>
        <taxon>Oceanospirillales</taxon>
        <taxon>Oceanospirillaceae</taxon>
        <taxon>Thalassolituus</taxon>
    </lineage>
</organism>
<evidence type="ECO:0000259" key="6">
    <source>
        <dbReference type="Pfam" id="PF00149"/>
    </source>
</evidence>
<dbReference type="HAMAP" id="MF_00199">
    <property type="entry name" value="ApaH"/>
    <property type="match status" value="1"/>
</dbReference>
<evidence type="ECO:0000256" key="4">
    <source>
        <dbReference type="ARBA" id="ARBA00049417"/>
    </source>
</evidence>
<dbReference type="PANTHER" id="PTHR40942:SF4">
    <property type="entry name" value="CYTOCHROME C5"/>
    <property type="match status" value="1"/>
</dbReference>
<evidence type="ECO:0000256" key="5">
    <source>
        <dbReference type="HAMAP-Rule" id="MF_00199"/>
    </source>
</evidence>
<evidence type="ECO:0000313" key="7">
    <source>
        <dbReference type="EMBL" id="GAA6146159.1"/>
    </source>
</evidence>
<protein>
    <recommendedName>
        <fullName evidence="5">Bis(5'-nucleosyl)-tetraphosphatase, symmetrical</fullName>
        <ecNumber evidence="5">3.6.1.41</ecNumber>
    </recommendedName>
    <alternativeName>
        <fullName evidence="5">Ap4A hydrolase</fullName>
    </alternativeName>
    <alternativeName>
        <fullName evidence="5">Diadenosine 5',5'''-P1,P4-tetraphosphate pyrophosphohydrolase</fullName>
    </alternativeName>
    <alternativeName>
        <fullName evidence="5">Diadenosine tetraphosphatase</fullName>
    </alternativeName>
</protein>
<evidence type="ECO:0000256" key="1">
    <source>
        <dbReference type="ARBA" id="ARBA00003413"/>
    </source>
</evidence>
<comment type="similarity">
    <text evidence="2 5">Belongs to the Ap4A hydrolase family.</text>
</comment>
<dbReference type="InterPro" id="IPR004617">
    <property type="entry name" value="ApaH"/>
</dbReference>
<keyword evidence="3 5" id="KW-0378">Hydrolase</keyword>
<evidence type="ECO:0000256" key="2">
    <source>
        <dbReference type="ARBA" id="ARBA00005419"/>
    </source>
</evidence>
<dbReference type="EMBL" id="BAABWH010000005">
    <property type="protein sequence ID" value="GAA6146159.1"/>
    <property type="molecule type" value="Genomic_DNA"/>
</dbReference>
<comment type="catalytic activity">
    <reaction evidence="4 5">
        <text>P(1),P(4)-bis(5'-adenosyl) tetraphosphate + H2O = 2 ADP + 2 H(+)</text>
        <dbReference type="Rhea" id="RHEA:24252"/>
        <dbReference type="ChEBI" id="CHEBI:15377"/>
        <dbReference type="ChEBI" id="CHEBI:15378"/>
        <dbReference type="ChEBI" id="CHEBI:58141"/>
        <dbReference type="ChEBI" id="CHEBI:456216"/>
        <dbReference type="EC" id="3.6.1.41"/>
    </reaction>
</comment>
<dbReference type="EC" id="3.6.1.41" evidence="5"/>
<name>A0ABQ0A196_9GAMM</name>
<dbReference type="RefSeq" id="WP_353295339.1">
    <property type="nucleotide sequence ID" value="NZ_BAABWH010000005.1"/>
</dbReference>
<evidence type="ECO:0000256" key="3">
    <source>
        <dbReference type="ARBA" id="ARBA00022801"/>
    </source>
</evidence>
<gene>
    <name evidence="5" type="primary">apaH</name>
    <name evidence="7" type="ORF">NBRC116585_22770</name>
</gene>
<dbReference type="Proteomes" id="UP001481413">
    <property type="component" value="Unassembled WGS sequence"/>
</dbReference>
<dbReference type="Gene3D" id="3.60.21.10">
    <property type="match status" value="1"/>
</dbReference>
<keyword evidence="8" id="KW-1185">Reference proteome</keyword>
<accession>A0ABQ0A196</accession>
<reference evidence="7 8" key="1">
    <citation type="submission" date="2024-04" db="EMBL/GenBank/DDBJ databases">
        <title>Draft genome sequence of Thalassolituus maritimus NBRC 116585.</title>
        <authorList>
            <person name="Miyakawa T."/>
            <person name="Kusuya Y."/>
            <person name="Miura T."/>
        </authorList>
    </citation>
    <scope>NUCLEOTIDE SEQUENCE [LARGE SCALE GENOMIC DNA]</scope>
    <source>
        <strain evidence="7 8">5NW40-0001</strain>
    </source>
</reference>
<comment type="caution">
    <text evidence="7">The sequence shown here is derived from an EMBL/GenBank/DDBJ whole genome shotgun (WGS) entry which is preliminary data.</text>
</comment>
<evidence type="ECO:0000313" key="8">
    <source>
        <dbReference type="Proteomes" id="UP001481413"/>
    </source>
</evidence>
<dbReference type="InterPro" id="IPR029052">
    <property type="entry name" value="Metallo-depent_PP-like"/>
</dbReference>
<proteinExistence type="inferred from homology"/>
<dbReference type="InterPro" id="IPR004843">
    <property type="entry name" value="Calcineurin-like_PHP"/>
</dbReference>
<sequence length="272" mass="30984">MATYAIGDLQGCYEPLQRLLKKVRFDARQDHLWFAGDLVNRGPESLECLRFIHQLGHRATVVLGNHDLHMLACWYGDRKSKGSDTLQPVFEAPDAGLLMDWLRHQPLVHHDAARNWCMSHAGLPPIWSARKARRLSQEVEYVLQNDGKSFFSAMYGNQPDVWDARLTGMDRYRIIVNYLTRMRFIDANGKLDLNTKEGAGSSPKGYQPWFLHPQRKAADTRLLFGHWAALEGKADAKNVWALDTGCVWGGTLTALRLEDQKRFSVPAQKPTE</sequence>
<dbReference type="PANTHER" id="PTHR40942">
    <property type="match status" value="1"/>
</dbReference>